<evidence type="ECO:0000313" key="2">
    <source>
        <dbReference type="Proteomes" id="UP000245507"/>
    </source>
</evidence>
<reference evidence="1 2" key="1">
    <citation type="submission" date="2018-05" db="EMBL/GenBank/DDBJ databases">
        <title>Nocardioides silvaticus genome.</title>
        <authorList>
            <person name="Li C."/>
            <person name="Wang G."/>
        </authorList>
    </citation>
    <scope>NUCLEOTIDE SEQUENCE [LARGE SCALE GENOMIC DNA]</scope>
    <source>
        <strain evidence="1 2">CCTCC AB 2018079</strain>
    </source>
</reference>
<evidence type="ECO:0000313" key="1">
    <source>
        <dbReference type="EMBL" id="PWN04946.1"/>
    </source>
</evidence>
<accession>A0A316TYI9</accession>
<proteinExistence type="predicted"/>
<dbReference type="EMBL" id="QGDD01000001">
    <property type="protein sequence ID" value="PWN04946.1"/>
    <property type="molecule type" value="Genomic_DNA"/>
</dbReference>
<organism evidence="1 2">
    <name type="scientific">Nocardioides silvaticus</name>
    <dbReference type="NCBI Taxonomy" id="2201891"/>
    <lineage>
        <taxon>Bacteria</taxon>
        <taxon>Bacillati</taxon>
        <taxon>Actinomycetota</taxon>
        <taxon>Actinomycetes</taxon>
        <taxon>Propionibacteriales</taxon>
        <taxon>Nocardioidaceae</taxon>
        <taxon>Nocardioides</taxon>
    </lineage>
</organism>
<dbReference type="OrthoDB" id="954305at2"/>
<gene>
    <name evidence="1" type="ORF">DJ010_00630</name>
</gene>
<name>A0A316TYI9_9ACTN</name>
<evidence type="ECO:0008006" key="3">
    <source>
        <dbReference type="Google" id="ProtNLM"/>
    </source>
</evidence>
<protein>
    <recommendedName>
        <fullName evidence="3">MmcQ/YjbR family DNA-binding protein</fullName>
    </recommendedName>
</protein>
<dbReference type="AlphaFoldDB" id="A0A316TYI9"/>
<keyword evidence="2" id="KW-1185">Reference proteome</keyword>
<sequence length="121" mass="13713">MPHVTVDPGTRNNPVYQVGGKSFVFFRNPRPDAVDPDTGERYPDVIVFWVASEGDKLAMVQDQTSPYFTTPHFDGHPSVLLRGSRVGEISYEELAEVVQDAWLSRASPTRARKWLEEHRLS</sequence>
<dbReference type="InterPro" id="IPR058532">
    <property type="entry name" value="YjbR/MT2646/Rv2570-like"/>
</dbReference>
<dbReference type="Proteomes" id="UP000245507">
    <property type="component" value="Unassembled WGS sequence"/>
</dbReference>
<comment type="caution">
    <text evidence="1">The sequence shown here is derived from an EMBL/GenBank/DDBJ whole genome shotgun (WGS) entry which is preliminary data.</text>
</comment>
<dbReference type="Pfam" id="PF04237">
    <property type="entry name" value="YjbR"/>
    <property type="match status" value="1"/>
</dbReference>